<evidence type="ECO:0000256" key="5">
    <source>
        <dbReference type="ARBA" id="ARBA00022676"/>
    </source>
</evidence>
<evidence type="ECO:0000256" key="10">
    <source>
        <dbReference type="RuleBase" id="RU361228"/>
    </source>
</evidence>
<keyword evidence="12" id="KW-1185">Reference proteome</keyword>
<dbReference type="GO" id="GO:0016779">
    <property type="term" value="F:nucleotidyltransferase activity"/>
    <property type="evidence" value="ECO:0007669"/>
    <property type="project" value="UniProtKB-KW"/>
</dbReference>
<evidence type="ECO:0000256" key="6">
    <source>
        <dbReference type="ARBA" id="ARBA00022679"/>
    </source>
</evidence>
<dbReference type="GO" id="GO:0003950">
    <property type="term" value="F:NAD+ poly-ADP-ribosyltransferase activity"/>
    <property type="evidence" value="ECO:0007669"/>
    <property type="project" value="TreeGrafter"/>
</dbReference>
<evidence type="ECO:0000256" key="1">
    <source>
        <dbReference type="ARBA" id="ARBA00004613"/>
    </source>
</evidence>
<keyword evidence="7" id="KW-0548">Nucleotidyltransferase</keyword>
<comment type="similarity">
    <text evidence="2 10">Belongs to the Arg-specific ADP-ribosyltransferase family.</text>
</comment>
<keyword evidence="6 10" id="KW-0808">Transferase</keyword>
<dbReference type="Proteomes" id="UP001168821">
    <property type="component" value="Unassembled WGS sequence"/>
</dbReference>
<dbReference type="GO" id="GO:0106274">
    <property type="term" value="F:NAD+-protein-arginine ADP-ribosyltransferase activity"/>
    <property type="evidence" value="ECO:0007669"/>
    <property type="project" value="UniProtKB-EC"/>
</dbReference>
<dbReference type="Pfam" id="PF01129">
    <property type="entry name" value="ART"/>
    <property type="match status" value="1"/>
</dbReference>
<accession>A0AA38MJG3</accession>
<keyword evidence="10" id="KW-0521">NADP</keyword>
<dbReference type="PROSITE" id="PS51996">
    <property type="entry name" value="TR_MART"/>
    <property type="match status" value="1"/>
</dbReference>
<dbReference type="PANTHER" id="PTHR10339:SF25">
    <property type="entry name" value="SECRETED EXOENZYME S"/>
    <property type="match status" value="1"/>
</dbReference>
<dbReference type="SUPFAM" id="SSF56399">
    <property type="entry name" value="ADP-ribosylation"/>
    <property type="match status" value="1"/>
</dbReference>
<sequence length="258" mass="29441">MSSRTTLRFVDPEEAFKSVKPGETFSSYFAHKYVKGLISADYSTILDLLKKERSTNTLLNDEMTQAEAVYEKSVKTELPKECHIAIIAYTSNSNLYKDFNERCRKMDSDKSWEKFPYKSLYALLARSIHDIDNVPPVTTEIYYRGMKQKVSSLKMGQHIFSKQFMSCTPKKAVADKFLGSKGTLLIYQGSPRAACGIKNLSMFPEEEELLVFPWNVFEVTNIVPGKQDEVYLKTVESFEMDLPYCGNYKSKGVAVINN</sequence>
<keyword evidence="3" id="KW-0964">Secreted</keyword>
<evidence type="ECO:0000256" key="3">
    <source>
        <dbReference type="ARBA" id="ARBA00022525"/>
    </source>
</evidence>
<keyword evidence="4" id="KW-0800">Toxin</keyword>
<evidence type="ECO:0000313" key="12">
    <source>
        <dbReference type="Proteomes" id="UP001168821"/>
    </source>
</evidence>
<gene>
    <name evidence="11" type="ORF">Zmor_009976</name>
</gene>
<evidence type="ECO:0000313" key="11">
    <source>
        <dbReference type="EMBL" id="KAJ3658223.1"/>
    </source>
</evidence>
<dbReference type="PRINTS" id="PR00970">
    <property type="entry name" value="RIBTRNSFRASE"/>
</dbReference>
<dbReference type="GO" id="GO:0005576">
    <property type="term" value="C:extracellular region"/>
    <property type="evidence" value="ECO:0007669"/>
    <property type="project" value="UniProtKB-SubCell"/>
</dbReference>
<evidence type="ECO:0000256" key="9">
    <source>
        <dbReference type="ARBA" id="ARBA00047597"/>
    </source>
</evidence>
<dbReference type="Gene3D" id="3.90.176.10">
    <property type="entry name" value="Toxin ADP-ribosyltransferase, Chain A, domain 1"/>
    <property type="match status" value="1"/>
</dbReference>
<dbReference type="InterPro" id="IPR000768">
    <property type="entry name" value="ART"/>
</dbReference>
<dbReference type="AlphaFoldDB" id="A0AA38MJG3"/>
<dbReference type="PANTHER" id="PTHR10339">
    <property type="entry name" value="ADP-RIBOSYLTRANSFERASE"/>
    <property type="match status" value="1"/>
</dbReference>
<dbReference type="EMBL" id="JALNTZ010000003">
    <property type="protein sequence ID" value="KAJ3658223.1"/>
    <property type="molecule type" value="Genomic_DNA"/>
</dbReference>
<dbReference type="GO" id="GO:0090729">
    <property type="term" value="F:toxin activity"/>
    <property type="evidence" value="ECO:0007669"/>
    <property type="project" value="UniProtKB-KW"/>
</dbReference>
<comment type="caution">
    <text evidence="11">The sequence shown here is derived from an EMBL/GenBank/DDBJ whole genome shotgun (WGS) entry which is preliminary data.</text>
</comment>
<name>A0AA38MJG3_9CUCU</name>
<comment type="catalytic activity">
    <reaction evidence="9 10">
        <text>L-arginyl-[protein] + NAD(+) = N(omega)-(ADP-D-ribosyl)-L-arginyl-[protein] + nicotinamide + H(+)</text>
        <dbReference type="Rhea" id="RHEA:19149"/>
        <dbReference type="Rhea" id="RHEA-COMP:10532"/>
        <dbReference type="Rhea" id="RHEA-COMP:15087"/>
        <dbReference type="ChEBI" id="CHEBI:15378"/>
        <dbReference type="ChEBI" id="CHEBI:17154"/>
        <dbReference type="ChEBI" id="CHEBI:29965"/>
        <dbReference type="ChEBI" id="CHEBI:57540"/>
        <dbReference type="ChEBI" id="CHEBI:142554"/>
        <dbReference type="EC" id="2.4.2.31"/>
    </reaction>
</comment>
<evidence type="ECO:0000256" key="8">
    <source>
        <dbReference type="ARBA" id="ARBA00023026"/>
    </source>
</evidence>
<keyword evidence="8" id="KW-0843">Virulence</keyword>
<evidence type="ECO:0000256" key="2">
    <source>
        <dbReference type="ARBA" id="ARBA00009558"/>
    </source>
</evidence>
<protein>
    <recommendedName>
        <fullName evidence="10">NAD(P)(+)--arginine ADP-ribosyltransferase</fullName>
        <ecNumber evidence="10">2.4.2.31</ecNumber>
    </recommendedName>
    <alternativeName>
        <fullName evidence="10">Mono(ADP-ribosyl)transferase</fullName>
    </alternativeName>
</protein>
<comment type="subcellular location">
    <subcellularLocation>
        <location evidence="1">Secreted</location>
    </subcellularLocation>
</comment>
<proteinExistence type="inferred from homology"/>
<evidence type="ECO:0000256" key="4">
    <source>
        <dbReference type="ARBA" id="ARBA00022656"/>
    </source>
</evidence>
<organism evidence="11 12">
    <name type="scientific">Zophobas morio</name>
    <dbReference type="NCBI Taxonomy" id="2755281"/>
    <lineage>
        <taxon>Eukaryota</taxon>
        <taxon>Metazoa</taxon>
        <taxon>Ecdysozoa</taxon>
        <taxon>Arthropoda</taxon>
        <taxon>Hexapoda</taxon>
        <taxon>Insecta</taxon>
        <taxon>Pterygota</taxon>
        <taxon>Neoptera</taxon>
        <taxon>Endopterygota</taxon>
        <taxon>Coleoptera</taxon>
        <taxon>Polyphaga</taxon>
        <taxon>Cucujiformia</taxon>
        <taxon>Tenebrionidae</taxon>
        <taxon>Zophobas</taxon>
    </lineage>
</organism>
<keyword evidence="10" id="KW-0520">NAD</keyword>
<dbReference type="InterPro" id="IPR050999">
    <property type="entry name" value="ADP-ribosyltransferase_ARG"/>
</dbReference>
<evidence type="ECO:0000256" key="7">
    <source>
        <dbReference type="ARBA" id="ARBA00022695"/>
    </source>
</evidence>
<dbReference type="EC" id="2.4.2.31" evidence="10"/>
<reference evidence="11" key="1">
    <citation type="journal article" date="2023" name="G3 (Bethesda)">
        <title>Whole genome assemblies of Zophobas morio and Tenebrio molitor.</title>
        <authorList>
            <person name="Kaur S."/>
            <person name="Stinson S.A."/>
            <person name="diCenzo G.C."/>
        </authorList>
    </citation>
    <scope>NUCLEOTIDE SEQUENCE</scope>
    <source>
        <strain evidence="11">QUZm001</strain>
    </source>
</reference>
<keyword evidence="5 10" id="KW-0328">Glycosyltransferase</keyword>